<proteinExistence type="predicted"/>
<sequence>DNNTSEGTYRDNQSSSKTNEQKVEDMQANSEDPPLKNKGKNKKIFFTENNKENNTREIEKNLENKQKHVNTTHDLSNTT</sequence>
<dbReference type="EMBL" id="CAJVPM010014445">
    <property type="protein sequence ID" value="CAG8601109.1"/>
    <property type="molecule type" value="Genomic_DNA"/>
</dbReference>
<evidence type="ECO:0000313" key="1">
    <source>
        <dbReference type="EMBL" id="CAG8601109.1"/>
    </source>
</evidence>
<keyword evidence="2" id="KW-1185">Reference proteome</keyword>
<feature type="non-terminal residue" evidence="1">
    <location>
        <position position="1"/>
    </location>
</feature>
<reference evidence="1" key="1">
    <citation type="submission" date="2021-06" db="EMBL/GenBank/DDBJ databases">
        <authorList>
            <person name="Kallberg Y."/>
            <person name="Tangrot J."/>
            <person name="Rosling A."/>
        </authorList>
    </citation>
    <scope>NUCLEOTIDE SEQUENCE</scope>
    <source>
        <strain evidence="1">AU212A</strain>
    </source>
</reference>
<organism evidence="1 2">
    <name type="scientific">Scutellospora calospora</name>
    <dbReference type="NCBI Taxonomy" id="85575"/>
    <lineage>
        <taxon>Eukaryota</taxon>
        <taxon>Fungi</taxon>
        <taxon>Fungi incertae sedis</taxon>
        <taxon>Mucoromycota</taxon>
        <taxon>Glomeromycotina</taxon>
        <taxon>Glomeromycetes</taxon>
        <taxon>Diversisporales</taxon>
        <taxon>Gigasporaceae</taxon>
        <taxon>Scutellospora</taxon>
    </lineage>
</organism>
<name>A0ACA9MLY1_9GLOM</name>
<gene>
    <name evidence="1" type="ORF">SCALOS_LOCUS6927</name>
</gene>
<feature type="non-terminal residue" evidence="1">
    <location>
        <position position="79"/>
    </location>
</feature>
<accession>A0ACA9MLY1</accession>
<dbReference type="Proteomes" id="UP000789860">
    <property type="component" value="Unassembled WGS sequence"/>
</dbReference>
<evidence type="ECO:0000313" key="2">
    <source>
        <dbReference type="Proteomes" id="UP000789860"/>
    </source>
</evidence>
<protein>
    <submittedName>
        <fullName evidence="1">3332_t:CDS:1</fullName>
    </submittedName>
</protein>
<comment type="caution">
    <text evidence="1">The sequence shown here is derived from an EMBL/GenBank/DDBJ whole genome shotgun (WGS) entry which is preliminary data.</text>
</comment>